<comment type="function">
    <text evidence="5">Specifically acetylates 'Lys-40' in alpha-tubulin on the lumenal side of microtubules. Promotes microtubule destabilization and accelerates microtubule dynamics; this activity may be independent of acetylation activity. Acetylates alpha-tubulin with a slow enzymatic rate, due to a catalytic site that is not optimized for acetyl transfer. Enters the microtubule through each end and diffuses quickly throughout the lumen of microtubules. Acetylates only long/old microtubules because of its slow acetylation rate since it does not have time to act on dynamically unstable microtubules before the enzyme is released.</text>
</comment>
<evidence type="ECO:0000259" key="6">
    <source>
        <dbReference type="PROSITE" id="PS51730"/>
    </source>
</evidence>
<dbReference type="GO" id="GO:0070507">
    <property type="term" value="P:regulation of microtubule cytoskeleton organization"/>
    <property type="evidence" value="ECO:0007669"/>
    <property type="project" value="UniProtKB-UniRule"/>
</dbReference>
<evidence type="ECO:0000256" key="3">
    <source>
        <dbReference type="ARBA" id="ARBA00051998"/>
    </source>
</evidence>
<name>A0A7R9A4T3_9CRUS</name>
<dbReference type="Pfam" id="PF05301">
    <property type="entry name" value="Acetyltransf_16"/>
    <property type="match status" value="1"/>
</dbReference>
<sequence length="303" mass="34421">MEFQFSVGPLFKHSLCKLNNYLDIESVTSDGGEREVTRTDRRMVNPLSEVINRMGEASAKAQRLNVPITTFEKLQNSDNHHVYLIVDRDFKNGKGAVVGLLKVGHKNLFIIDEAGAQNEVSPLCILDFYVHESRQRLGFGKHIFDFMLQEEKVKPAHLAIDKPSEKLLHFLRKHYGLAHVIPQANNFVVFQGFFTNRPDAVNRNTRDRLYLESNSPGITRKADSLSKDRYVPSEVVPLNEASVKPNLCAPGPKTNIHMIFQGEQSEDILTSYRTSSLTETFSKPQPGTAAFRRDLKFSHKPLW</sequence>
<dbReference type="Proteomes" id="UP000677054">
    <property type="component" value="Unassembled WGS sequence"/>
</dbReference>
<feature type="binding site" evidence="5">
    <location>
        <begin position="164"/>
        <end position="173"/>
    </location>
    <ligand>
        <name>acetyl-CoA</name>
        <dbReference type="ChEBI" id="CHEBI:57288"/>
    </ligand>
</feature>
<evidence type="ECO:0000313" key="8">
    <source>
        <dbReference type="Proteomes" id="UP000677054"/>
    </source>
</evidence>
<protein>
    <recommendedName>
        <fullName evidence="4 5">Alpha-tubulin N-acetyltransferase</fullName>
        <shortName evidence="5">Alpha-TAT</shortName>
        <shortName evidence="5">TAT</shortName>
        <ecNumber evidence="4 5">2.3.1.108</ecNumber>
    </recommendedName>
    <alternativeName>
        <fullName evidence="5">Acetyltransferase mec-17 homolog</fullName>
    </alternativeName>
</protein>
<dbReference type="EMBL" id="LR899843">
    <property type="protein sequence ID" value="CAD7242854.1"/>
    <property type="molecule type" value="Genomic_DNA"/>
</dbReference>
<keyword evidence="1 5" id="KW-0808">Transferase</keyword>
<evidence type="ECO:0000256" key="1">
    <source>
        <dbReference type="ARBA" id="ARBA00022679"/>
    </source>
</evidence>
<dbReference type="GO" id="GO:0048666">
    <property type="term" value="P:neuron development"/>
    <property type="evidence" value="ECO:0007669"/>
    <property type="project" value="UniProtKB-UniRule"/>
</dbReference>
<dbReference type="GO" id="GO:0019799">
    <property type="term" value="F:tubulin N-acetyltransferase activity"/>
    <property type="evidence" value="ECO:0007669"/>
    <property type="project" value="UniProtKB-UniRule"/>
</dbReference>
<dbReference type="InterPro" id="IPR007965">
    <property type="entry name" value="GNAT_ATAT"/>
</dbReference>
<feature type="binding site" evidence="5">
    <location>
        <begin position="128"/>
        <end position="141"/>
    </location>
    <ligand>
        <name>acetyl-CoA</name>
        <dbReference type="ChEBI" id="CHEBI:57288"/>
    </ligand>
</feature>
<dbReference type="Gene3D" id="3.40.630.30">
    <property type="match status" value="1"/>
</dbReference>
<evidence type="ECO:0000313" key="7">
    <source>
        <dbReference type="EMBL" id="CAD7242854.1"/>
    </source>
</evidence>
<reference evidence="7" key="1">
    <citation type="submission" date="2020-11" db="EMBL/GenBank/DDBJ databases">
        <authorList>
            <person name="Tran Van P."/>
        </authorList>
    </citation>
    <scope>NUCLEOTIDE SEQUENCE</scope>
</reference>
<keyword evidence="8" id="KW-1185">Reference proteome</keyword>
<evidence type="ECO:0000256" key="5">
    <source>
        <dbReference type="HAMAP-Rule" id="MF_03130"/>
    </source>
</evidence>
<evidence type="ECO:0000256" key="4">
    <source>
        <dbReference type="ARBA" id="ARBA00066570"/>
    </source>
</evidence>
<dbReference type="OrthoDB" id="447510at2759"/>
<organism evidence="7">
    <name type="scientific">Darwinula stevensoni</name>
    <dbReference type="NCBI Taxonomy" id="69355"/>
    <lineage>
        <taxon>Eukaryota</taxon>
        <taxon>Metazoa</taxon>
        <taxon>Ecdysozoa</taxon>
        <taxon>Arthropoda</taxon>
        <taxon>Crustacea</taxon>
        <taxon>Oligostraca</taxon>
        <taxon>Ostracoda</taxon>
        <taxon>Podocopa</taxon>
        <taxon>Podocopida</taxon>
        <taxon>Darwinulocopina</taxon>
        <taxon>Darwinuloidea</taxon>
        <taxon>Darwinulidae</taxon>
        <taxon>Darwinula</taxon>
    </lineage>
</organism>
<keyword evidence="2 5" id="KW-0012">Acyltransferase</keyword>
<dbReference type="InterPro" id="IPR016181">
    <property type="entry name" value="Acyl_CoA_acyltransferase"/>
</dbReference>
<dbReference type="FunFam" id="3.40.630.30:FF:000060">
    <property type="entry name" value="Alpha-tubulin N-acetyltransferase 1"/>
    <property type="match status" value="1"/>
</dbReference>
<proteinExistence type="inferred from homology"/>
<dbReference type="PROSITE" id="PS51730">
    <property type="entry name" value="GNAT_ATAT"/>
    <property type="match status" value="1"/>
</dbReference>
<dbReference type="SUPFAM" id="SSF55729">
    <property type="entry name" value="Acyl-CoA N-acyltransferases (Nat)"/>
    <property type="match status" value="1"/>
</dbReference>
<evidence type="ECO:0000256" key="2">
    <source>
        <dbReference type="ARBA" id="ARBA00023315"/>
    </source>
</evidence>
<feature type="domain" description="N-acetyltransferase" evidence="6">
    <location>
        <begin position="1"/>
        <end position="194"/>
    </location>
</feature>
<dbReference type="InterPro" id="IPR038746">
    <property type="entry name" value="Atat"/>
</dbReference>
<gene>
    <name evidence="7" type="ORF">DSTB1V02_LOCUS2798</name>
</gene>
<dbReference type="EMBL" id="CAJPEV010000326">
    <property type="protein sequence ID" value="CAG0884019.1"/>
    <property type="molecule type" value="Genomic_DNA"/>
</dbReference>
<comment type="similarity">
    <text evidence="5">Belongs to the acetyltransferase ATAT1 family.</text>
</comment>
<dbReference type="AlphaFoldDB" id="A0A7R9A4T3"/>
<comment type="catalytic activity">
    <reaction evidence="3 5">
        <text>L-lysyl-[alpha-tubulin] + acetyl-CoA = N(6)-acetyl-L-lysyl-[alpha-tubulin] + CoA + H(+)</text>
        <dbReference type="Rhea" id="RHEA:15277"/>
        <dbReference type="Rhea" id="RHEA-COMP:11278"/>
        <dbReference type="Rhea" id="RHEA-COMP:11279"/>
        <dbReference type="ChEBI" id="CHEBI:15378"/>
        <dbReference type="ChEBI" id="CHEBI:29969"/>
        <dbReference type="ChEBI" id="CHEBI:57287"/>
        <dbReference type="ChEBI" id="CHEBI:57288"/>
        <dbReference type="ChEBI" id="CHEBI:61930"/>
        <dbReference type="EC" id="2.3.1.108"/>
    </reaction>
</comment>
<feature type="site" description="Crucial for catalytic activity" evidence="5">
    <location>
        <position position="62"/>
    </location>
</feature>
<dbReference type="EC" id="2.3.1.108" evidence="4 5"/>
<dbReference type="PANTHER" id="PTHR12327">
    <property type="entry name" value="ALPHA-TUBULIN N-ACETYLTRANSFERASE 1"/>
    <property type="match status" value="1"/>
</dbReference>
<dbReference type="PANTHER" id="PTHR12327:SF0">
    <property type="entry name" value="ALPHA-TUBULIN N-ACETYLTRANSFERASE 1"/>
    <property type="match status" value="1"/>
</dbReference>
<accession>A0A7R9A4T3</accession>
<dbReference type="HAMAP" id="MF_03130">
    <property type="entry name" value="mec17"/>
    <property type="match status" value="1"/>
</dbReference>
<dbReference type="GO" id="GO:0005874">
    <property type="term" value="C:microtubule"/>
    <property type="evidence" value="ECO:0007669"/>
    <property type="project" value="InterPro"/>
</dbReference>